<evidence type="ECO:0000313" key="1">
    <source>
        <dbReference type="EMBL" id="OCA52954.1"/>
    </source>
</evidence>
<dbReference type="AlphaFoldDB" id="A0A1B8YCQ8"/>
<sequence>MSAEYKIYIINQQDKKKKFWCFLSEPQSEVSDKVFANSSTYMTLSKYEIGDENAFIIPLEFKLKASSHNKVVGMSSKISTHSLKDIELGSIWKAEFDSSDEHINPYLSKLSEETEPNQVGIKINGFDLTEQEINQWYSCLTFGIKSGAGFIGYSWLPSPSDTYHIQPKIKFYVKTGEYIENQLIKMSDVSSDSAFITEENFDKRKECTVIYTTTGEWKVKPGKPSQLLHDNSLVESLVSAHINLTASHSALVELVEKNYSENNSRQEKRVSDIEETTLWYISAVITLVAGVTYKMLVPILKQKIVSYLYGNDFELKEIKIVESGIEFTYSLKEGGILRGNKNNEHLLDITKKALDYEKGEHLIQSYKITD</sequence>
<dbReference type="EMBL" id="LOIC01000088">
    <property type="protein sequence ID" value="OCA52954.1"/>
    <property type="molecule type" value="Genomic_DNA"/>
</dbReference>
<keyword evidence="2" id="KW-1185">Reference proteome</keyword>
<accession>A0A1B8YCQ8</accession>
<proteinExistence type="predicted"/>
<dbReference type="PATRIC" id="fig|29488.15.peg.4406"/>
<organism evidence="1 2">
    <name type="scientific">Photorhabdus namnaonensis</name>
    <dbReference type="NCBI Taxonomy" id="1851568"/>
    <lineage>
        <taxon>Bacteria</taxon>
        <taxon>Pseudomonadati</taxon>
        <taxon>Pseudomonadota</taxon>
        <taxon>Gammaproteobacteria</taxon>
        <taxon>Enterobacterales</taxon>
        <taxon>Morganellaceae</taxon>
        <taxon>Photorhabdus</taxon>
    </lineage>
</organism>
<dbReference type="RefSeq" id="WP_065391875.1">
    <property type="nucleotide sequence ID" value="NZ_CAWMQN010000088.1"/>
</dbReference>
<comment type="caution">
    <text evidence="1">The sequence shown here is derived from an EMBL/GenBank/DDBJ whole genome shotgun (WGS) entry which is preliminary data.</text>
</comment>
<evidence type="ECO:0000313" key="2">
    <source>
        <dbReference type="Proteomes" id="UP000092665"/>
    </source>
</evidence>
<dbReference type="Proteomes" id="UP000092665">
    <property type="component" value="Unassembled WGS sequence"/>
</dbReference>
<protein>
    <submittedName>
        <fullName evidence="1">Uncharacterized protein</fullName>
    </submittedName>
</protein>
<gene>
    <name evidence="1" type="ORF">Phpb_04006</name>
</gene>
<name>A0A1B8YCQ8_9GAMM</name>
<reference evidence="2" key="1">
    <citation type="submission" date="2015-11" db="EMBL/GenBank/DDBJ databases">
        <authorList>
            <person name="Tobias N.J."/>
            <person name="Mishra B."/>
            <person name="Gupta D.K."/>
            <person name="Thines M."/>
            <person name="Stinear T.P."/>
            <person name="Bode H.B."/>
        </authorList>
    </citation>
    <scope>NUCLEOTIDE SEQUENCE [LARGE SCALE GENOMIC DNA]</scope>
    <source>
        <strain evidence="2">PB45.5</strain>
    </source>
</reference>